<evidence type="ECO:0000259" key="3">
    <source>
        <dbReference type="PROSITE" id="PS51471"/>
    </source>
</evidence>
<dbReference type="Proteomes" id="UP001420932">
    <property type="component" value="Unassembled WGS sequence"/>
</dbReference>
<protein>
    <recommendedName>
        <fullName evidence="3">Fe2OG dioxygenase domain-containing protein</fullName>
    </recommendedName>
</protein>
<dbReference type="Pfam" id="PF13532">
    <property type="entry name" value="2OG-FeII_Oxy_2"/>
    <property type="match status" value="1"/>
</dbReference>
<dbReference type="Gene3D" id="2.60.120.590">
    <property type="entry name" value="Alpha-ketoglutarate-dependent dioxygenase AlkB-like"/>
    <property type="match status" value="1"/>
</dbReference>
<dbReference type="SUPFAM" id="SSF51197">
    <property type="entry name" value="Clavaminate synthase-like"/>
    <property type="match status" value="1"/>
</dbReference>
<dbReference type="EMBL" id="JBBNAF010000006">
    <property type="protein sequence ID" value="KAK9134540.1"/>
    <property type="molecule type" value="Genomic_DNA"/>
</dbReference>
<dbReference type="InterPro" id="IPR005123">
    <property type="entry name" value="Oxoglu/Fe-dep_dioxygenase_dom"/>
</dbReference>
<dbReference type="GO" id="GO:0006631">
    <property type="term" value="P:fatty acid metabolic process"/>
    <property type="evidence" value="ECO:0007669"/>
    <property type="project" value="TreeGrafter"/>
</dbReference>
<accession>A0AAP0JJ10</accession>
<dbReference type="InterPro" id="IPR032870">
    <property type="entry name" value="ALKBH7-like"/>
</dbReference>
<evidence type="ECO:0000256" key="1">
    <source>
        <dbReference type="ARBA" id="ARBA00007879"/>
    </source>
</evidence>
<dbReference type="InterPro" id="IPR027450">
    <property type="entry name" value="AlkB-like"/>
</dbReference>
<evidence type="ECO:0000313" key="5">
    <source>
        <dbReference type="Proteomes" id="UP001420932"/>
    </source>
</evidence>
<feature type="region of interest" description="Disordered" evidence="2">
    <location>
        <begin position="37"/>
        <end position="57"/>
    </location>
</feature>
<organism evidence="4 5">
    <name type="scientific">Stephania yunnanensis</name>
    <dbReference type="NCBI Taxonomy" id="152371"/>
    <lineage>
        <taxon>Eukaryota</taxon>
        <taxon>Viridiplantae</taxon>
        <taxon>Streptophyta</taxon>
        <taxon>Embryophyta</taxon>
        <taxon>Tracheophyta</taxon>
        <taxon>Spermatophyta</taxon>
        <taxon>Magnoliopsida</taxon>
        <taxon>Ranunculales</taxon>
        <taxon>Menispermaceae</taxon>
        <taxon>Menispermoideae</taxon>
        <taxon>Cissampelideae</taxon>
        <taxon>Stephania</taxon>
    </lineage>
</organism>
<sequence length="299" mass="34485">MQKVVVLTYSMRPVLLSGTQFEFRTMEAEERKRIVREVFGDSSSSDEEQQQQQRRRQQFPAIAAFNGGNSSATVNDCHYIWERIKEINGLWLCPEFLPPEHQSSLLRAIDDEGWFTEGFHNQAHRFGDLPAWAIKLSSCIREAAYFSKYVSECGDMESWDLNNEESCPLPSKLLWREPFFDQLIAHVYQPGEGICAHVDLMRFEDGIAIVSLESTCVMHFSPVENETCRIMDVEIQNKLAPMKIPILLSPGSLILMHGDARYLWKHEIKRDPGFQVWGGQELCQKRRTSITLRKLCPQV</sequence>
<keyword evidence="5" id="KW-1185">Reference proteome</keyword>
<dbReference type="PANTHER" id="PTHR21052:SF0">
    <property type="entry name" value="ALPHA-KETOGLUTARATE-DEPENDENT DIOXYGENASE ALKB HOMOLOG 7, MITOCHONDRIAL"/>
    <property type="match status" value="1"/>
</dbReference>
<dbReference type="PROSITE" id="PS51471">
    <property type="entry name" value="FE2OG_OXY"/>
    <property type="match status" value="1"/>
</dbReference>
<evidence type="ECO:0000313" key="4">
    <source>
        <dbReference type="EMBL" id="KAK9134540.1"/>
    </source>
</evidence>
<reference evidence="4 5" key="1">
    <citation type="submission" date="2024-01" db="EMBL/GenBank/DDBJ databases">
        <title>Genome assemblies of Stephania.</title>
        <authorList>
            <person name="Yang L."/>
        </authorList>
    </citation>
    <scope>NUCLEOTIDE SEQUENCE [LARGE SCALE GENOMIC DNA]</scope>
    <source>
        <strain evidence="4">YNDBR</strain>
        <tissue evidence="4">Leaf</tissue>
    </source>
</reference>
<comment type="caution">
    <text evidence="4">The sequence shown here is derived from an EMBL/GenBank/DDBJ whole genome shotgun (WGS) entry which is preliminary data.</text>
</comment>
<name>A0AAP0JJ10_9MAGN</name>
<gene>
    <name evidence="4" type="ORF">Syun_013870</name>
</gene>
<dbReference type="PANTHER" id="PTHR21052">
    <property type="entry name" value="SPERMATOGENESIS ASSOCIATED 11-RELATED"/>
    <property type="match status" value="1"/>
</dbReference>
<dbReference type="InterPro" id="IPR037151">
    <property type="entry name" value="AlkB-like_sf"/>
</dbReference>
<proteinExistence type="inferred from homology"/>
<feature type="domain" description="Fe2OG dioxygenase" evidence="3">
    <location>
        <begin position="179"/>
        <end position="296"/>
    </location>
</feature>
<dbReference type="GO" id="GO:0006974">
    <property type="term" value="P:DNA damage response"/>
    <property type="evidence" value="ECO:0007669"/>
    <property type="project" value="InterPro"/>
</dbReference>
<dbReference type="AlphaFoldDB" id="A0AAP0JJ10"/>
<comment type="similarity">
    <text evidence="1">Belongs to the alkB family.</text>
</comment>
<evidence type="ECO:0000256" key="2">
    <source>
        <dbReference type="SAM" id="MobiDB-lite"/>
    </source>
</evidence>
<dbReference type="GO" id="GO:0005759">
    <property type="term" value="C:mitochondrial matrix"/>
    <property type="evidence" value="ECO:0007669"/>
    <property type="project" value="TreeGrafter"/>
</dbReference>